<sequence length="185" mass="20002">MTLASDLESAGAPTDTARETACDTAKTAGAEPSLAELYLRTAHRIRRRSAPSYDQFGLTEAQARALRVISRYERPRMADLAQALEVVPRSITSMVDTLESAGFVARQNDPTDRRATIVVLTDAGQDVLSRVGRMRAEAAEQLFAKLGPAEQGELRRILEVLDAGEEPLPPRRGGGGRHGGRHGGR</sequence>
<reference evidence="6" key="1">
    <citation type="submission" date="2021-04" db="EMBL/GenBank/DDBJ databases">
        <title>Genome based classification of Actinospica acidithermotolerans sp. nov., an actinobacterium isolated from an Indonesian hot spring.</title>
        <authorList>
            <person name="Kusuma A.B."/>
            <person name="Putra K.E."/>
            <person name="Nafisah S."/>
            <person name="Loh J."/>
            <person name="Nouioui I."/>
            <person name="Goodfellow M."/>
        </authorList>
    </citation>
    <scope>NUCLEOTIDE SEQUENCE</scope>
    <source>
        <strain evidence="6">CSCA 57</strain>
    </source>
</reference>
<dbReference type="GO" id="GO:0003700">
    <property type="term" value="F:DNA-binding transcription factor activity"/>
    <property type="evidence" value="ECO:0007669"/>
    <property type="project" value="InterPro"/>
</dbReference>
<accession>A0A941ERP5</accession>
<dbReference type="PROSITE" id="PS50995">
    <property type="entry name" value="HTH_MARR_2"/>
    <property type="match status" value="1"/>
</dbReference>
<dbReference type="GO" id="GO:0003677">
    <property type="term" value="F:DNA binding"/>
    <property type="evidence" value="ECO:0007669"/>
    <property type="project" value="UniProtKB-KW"/>
</dbReference>
<dbReference type="PRINTS" id="PR00598">
    <property type="entry name" value="HTHMARR"/>
</dbReference>
<dbReference type="PANTHER" id="PTHR33164">
    <property type="entry name" value="TRANSCRIPTIONAL REGULATOR, MARR FAMILY"/>
    <property type="match status" value="1"/>
</dbReference>
<dbReference type="RefSeq" id="WP_212530726.1">
    <property type="nucleotide sequence ID" value="NZ_JAGSOG010000132.1"/>
</dbReference>
<feature type="domain" description="HTH marR-type" evidence="5">
    <location>
        <begin position="31"/>
        <end position="163"/>
    </location>
</feature>
<organism evidence="6 7">
    <name type="scientific">Actinospica durhamensis</name>
    <dbReference type="NCBI Taxonomy" id="1508375"/>
    <lineage>
        <taxon>Bacteria</taxon>
        <taxon>Bacillati</taxon>
        <taxon>Actinomycetota</taxon>
        <taxon>Actinomycetes</taxon>
        <taxon>Catenulisporales</taxon>
        <taxon>Actinospicaceae</taxon>
        <taxon>Actinospica</taxon>
    </lineage>
</organism>
<dbReference type="InterPro" id="IPR036390">
    <property type="entry name" value="WH_DNA-bd_sf"/>
</dbReference>
<keyword evidence="7" id="KW-1185">Reference proteome</keyword>
<proteinExistence type="predicted"/>
<evidence type="ECO:0000313" key="6">
    <source>
        <dbReference type="EMBL" id="MBR7836245.1"/>
    </source>
</evidence>
<dbReference type="InterPro" id="IPR023187">
    <property type="entry name" value="Tscrpt_reg_MarR-type_CS"/>
</dbReference>
<dbReference type="PROSITE" id="PS01117">
    <property type="entry name" value="HTH_MARR_1"/>
    <property type="match status" value="1"/>
</dbReference>
<keyword evidence="1" id="KW-0805">Transcription regulation</keyword>
<feature type="compositionally biased region" description="Basic residues" evidence="4">
    <location>
        <begin position="174"/>
        <end position="185"/>
    </location>
</feature>
<dbReference type="PANTHER" id="PTHR33164:SF103">
    <property type="entry name" value="REGULATORY PROTEIN MARR"/>
    <property type="match status" value="1"/>
</dbReference>
<gene>
    <name evidence="6" type="ORF">KDL01_23410</name>
</gene>
<keyword evidence="3" id="KW-0804">Transcription</keyword>
<dbReference type="SMART" id="SM00347">
    <property type="entry name" value="HTH_MARR"/>
    <property type="match status" value="1"/>
</dbReference>
<protein>
    <submittedName>
        <fullName evidence="6">MarR family transcriptional regulator</fullName>
    </submittedName>
</protein>
<comment type="caution">
    <text evidence="6">The sequence shown here is derived from an EMBL/GenBank/DDBJ whole genome shotgun (WGS) entry which is preliminary data.</text>
</comment>
<dbReference type="SUPFAM" id="SSF46785">
    <property type="entry name" value="Winged helix' DNA-binding domain"/>
    <property type="match status" value="1"/>
</dbReference>
<evidence type="ECO:0000256" key="3">
    <source>
        <dbReference type="ARBA" id="ARBA00023163"/>
    </source>
</evidence>
<name>A0A941ERP5_9ACTN</name>
<dbReference type="InterPro" id="IPR039422">
    <property type="entry name" value="MarR/SlyA-like"/>
</dbReference>
<dbReference type="InterPro" id="IPR036388">
    <property type="entry name" value="WH-like_DNA-bd_sf"/>
</dbReference>
<evidence type="ECO:0000259" key="5">
    <source>
        <dbReference type="PROSITE" id="PS50995"/>
    </source>
</evidence>
<evidence type="ECO:0000256" key="4">
    <source>
        <dbReference type="SAM" id="MobiDB-lite"/>
    </source>
</evidence>
<dbReference type="Gene3D" id="1.10.10.10">
    <property type="entry name" value="Winged helix-like DNA-binding domain superfamily/Winged helix DNA-binding domain"/>
    <property type="match status" value="1"/>
</dbReference>
<evidence type="ECO:0000256" key="1">
    <source>
        <dbReference type="ARBA" id="ARBA00023015"/>
    </source>
</evidence>
<feature type="region of interest" description="Disordered" evidence="4">
    <location>
        <begin position="161"/>
        <end position="185"/>
    </location>
</feature>
<dbReference type="InterPro" id="IPR000835">
    <property type="entry name" value="HTH_MarR-typ"/>
</dbReference>
<evidence type="ECO:0000313" key="7">
    <source>
        <dbReference type="Proteomes" id="UP000675781"/>
    </source>
</evidence>
<dbReference type="AlphaFoldDB" id="A0A941ERP5"/>
<dbReference type="GO" id="GO:0006950">
    <property type="term" value="P:response to stress"/>
    <property type="evidence" value="ECO:0007669"/>
    <property type="project" value="TreeGrafter"/>
</dbReference>
<dbReference type="Proteomes" id="UP000675781">
    <property type="component" value="Unassembled WGS sequence"/>
</dbReference>
<keyword evidence="2" id="KW-0238">DNA-binding</keyword>
<evidence type="ECO:0000256" key="2">
    <source>
        <dbReference type="ARBA" id="ARBA00023125"/>
    </source>
</evidence>
<dbReference type="Pfam" id="PF01047">
    <property type="entry name" value="MarR"/>
    <property type="match status" value="1"/>
</dbReference>
<dbReference type="EMBL" id="JAGSOG010000132">
    <property type="protein sequence ID" value="MBR7836245.1"/>
    <property type="molecule type" value="Genomic_DNA"/>
</dbReference>